<dbReference type="InterPro" id="IPR019734">
    <property type="entry name" value="TPR_rpt"/>
</dbReference>
<dbReference type="SUPFAM" id="SSF48452">
    <property type="entry name" value="TPR-like"/>
    <property type="match status" value="1"/>
</dbReference>
<dbReference type="Gene3D" id="3.30.2010.10">
    <property type="entry name" value="Metalloproteases ('zincins'), catalytic domain"/>
    <property type="match status" value="1"/>
</dbReference>
<protein>
    <submittedName>
        <fullName evidence="11">Peptidase M48</fullName>
    </submittedName>
</protein>
<dbReference type="PROSITE" id="PS50005">
    <property type="entry name" value="TPR"/>
    <property type="match status" value="1"/>
</dbReference>
<comment type="cofactor">
    <cofactor evidence="1">
        <name>Zn(2+)</name>
        <dbReference type="ChEBI" id="CHEBI:29105"/>
    </cofactor>
</comment>
<dbReference type="Pfam" id="PF01435">
    <property type="entry name" value="Peptidase_M48"/>
    <property type="match status" value="1"/>
</dbReference>
<name>A0A2N5X558_9GAMM</name>
<dbReference type="GO" id="GO:0051603">
    <property type="term" value="P:proteolysis involved in protein catabolic process"/>
    <property type="evidence" value="ECO:0007669"/>
    <property type="project" value="TreeGrafter"/>
</dbReference>
<keyword evidence="6" id="KW-0482">Metalloprotease</keyword>
<evidence type="ECO:0000256" key="8">
    <source>
        <dbReference type="SAM" id="Coils"/>
    </source>
</evidence>
<keyword evidence="2" id="KW-0645">Protease</keyword>
<dbReference type="SMART" id="SM00028">
    <property type="entry name" value="TPR"/>
    <property type="match status" value="3"/>
</dbReference>
<dbReference type="GO" id="GO:0016020">
    <property type="term" value="C:membrane"/>
    <property type="evidence" value="ECO:0007669"/>
    <property type="project" value="TreeGrafter"/>
</dbReference>
<dbReference type="RefSeq" id="WP_084179929.1">
    <property type="nucleotide sequence ID" value="NZ_PKUS01000005.1"/>
</dbReference>
<dbReference type="Proteomes" id="UP000235005">
    <property type="component" value="Unassembled WGS sequence"/>
</dbReference>
<gene>
    <name evidence="11" type="ORF">C0039_06310</name>
</gene>
<evidence type="ECO:0000256" key="4">
    <source>
        <dbReference type="ARBA" id="ARBA00022801"/>
    </source>
</evidence>
<keyword evidence="5" id="KW-0862">Zinc</keyword>
<keyword evidence="3" id="KW-0479">Metal-binding</keyword>
<evidence type="ECO:0000313" key="11">
    <source>
        <dbReference type="EMBL" id="PLW69619.1"/>
    </source>
</evidence>
<feature type="signal peptide" evidence="9">
    <location>
        <begin position="1"/>
        <end position="28"/>
    </location>
</feature>
<sequence>MNRLSINFAWTALNLAGRALLLSLCVTAIGCAVNPVTGENELSLVSVSQEIAIGEQQYGPSQQSQGGLYYLDPGLQSYVADVGMKLAKVSHQPDLPYEFVVINSAIPNAWALPGGKIAVNRGLLTELEDEAQLAAVLGHEIVHAAARHSAAQMTRGTLVGLSAQLATIAAANYGYGDLGNLASQVGGAAIMAKYGRDDELESDDYGMQYMARAGYNPEAAVDLQETFVRLSKNREQDFISGLFASHPPSSERVEANRQRAAQMPGGERFRERYQQRIAQLKRDAPAYEAQEKAMSALEDKNADAALKYLDTAVKLQPEEAQFWEMRGHAWAMKKSEQQAEKAYSTATRKNPDLFSPWLYRGVTRYRQGELSGARDDLASSYRLLPTATSAYYLGDIFLQLGGEDEAAKYLKQAMRSKDRELAMAAYNKLALIELDEAPHKYIASQPFVGKGGYLFIAVKNTTSFPVKAVRVELVDMSSADTARRSQVITRGFSLAPEQQIEFSTGIGPFQDPRSAQRFRTRVVVARHAK</sequence>
<feature type="domain" description="Peptidase M48" evidence="10">
    <location>
        <begin position="76"/>
        <end position="258"/>
    </location>
</feature>
<dbReference type="OrthoDB" id="9810445at2"/>
<dbReference type="CDD" id="cd07331">
    <property type="entry name" value="M48C_Oma1_like"/>
    <property type="match status" value="1"/>
</dbReference>
<evidence type="ECO:0000256" key="2">
    <source>
        <dbReference type="ARBA" id="ARBA00022670"/>
    </source>
</evidence>
<dbReference type="InterPro" id="IPR011990">
    <property type="entry name" value="TPR-like_helical_dom_sf"/>
</dbReference>
<proteinExistence type="predicted"/>
<dbReference type="PANTHER" id="PTHR22726">
    <property type="entry name" value="METALLOENDOPEPTIDASE OMA1"/>
    <property type="match status" value="1"/>
</dbReference>
<accession>A0A2N5X558</accession>
<evidence type="ECO:0000256" key="3">
    <source>
        <dbReference type="ARBA" id="ARBA00022723"/>
    </source>
</evidence>
<evidence type="ECO:0000313" key="12">
    <source>
        <dbReference type="Proteomes" id="UP000235005"/>
    </source>
</evidence>
<reference evidence="11 12" key="1">
    <citation type="submission" date="2018-01" db="EMBL/GenBank/DDBJ databases">
        <title>The draft genome sequence of Halioglobus lutimaris HF004.</title>
        <authorList>
            <person name="Du Z.-J."/>
            <person name="Shi M.-J."/>
        </authorList>
    </citation>
    <scope>NUCLEOTIDE SEQUENCE [LARGE SCALE GENOMIC DNA]</scope>
    <source>
        <strain evidence="11 12">HF004</strain>
    </source>
</reference>
<evidence type="ECO:0000256" key="7">
    <source>
        <dbReference type="PROSITE-ProRule" id="PRU00339"/>
    </source>
</evidence>
<keyword evidence="12" id="KW-1185">Reference proteome</keyword>
<dbReference type="GO" id="GO:0046872">
    <property type="term" value="F:metal ion binding"/>
    <property type="evidence" value="ECO:0007669"/>
    <property type="project" value="UniProtKB-KW"/>
</dbReference>
<evidence type="ECO:0000256" key="6">
    <source>
        <dbReference type="ARBA" id="ARBA00023049"/>
    </source>
</evidence>
<evidence type="ECO:0000259" key="10">
    <source>
        <dbReference type="Pfam" id="PF01435"/>
    </source>
</evidence>
<dbReference type="EMBL" id="PKUS01000005">
    <property type="protein sequence ID" value="PLW69619.1"/>
    <property type="molecule type" value="Genomic_DNA"/>
</dbReference>
<feature type="chain" id="PRO_5014659295" evidence="9">
    <location>
        <begin position="29"/>
        <end position="529"/>
    </location>
</feature>
<dbReference type="InterPro" id="IPR051156">
    <property type="entry name" value="Mito/Outer_Membr_Metalloprot"/>
</dbReference>
<dbReference type="Gene3D" id="1.25.40.10">
    <property type="entry name" value="Tetratricopeptide repeat domain"/>
    <property type="match status" value="1"/>
</dbReference>
<organism evidence="11 12">
    <name type="scientific">Pseudohalioglobus lutimaris</name>
    <dbReference type="NCBI Taxonomy" id="1737061"/>
    <lineage>
        <taxon>Bacteria</taxon>
        <taxon>Pseudomonadati</taxon>
        <taxon>Pseudomonadota</taxon>
        <taxon>Gammaproteobacteria</taxon>
        <taxon>Cellvibrionales</taxon>
        <taxon>Halieaceae</taxon>
        <taxon>Pseudohalioglobus</taxon>
    </lineage>
</organism>
<evidence type="ECO:0000256" key="9">
    <source>
        <dbReference type="SAM" id="SignalP"/>
    </source>
</evidence>
<keyword evidence="7" id="KW-0802">TPR repeat</keyword>
<evidence type="ECO:0000256" key="1">
    <source>
        <dbReference type="ARBA" id="ARBA00001947"/>
    </source>
</evidence>
<dbReference type="InterPro" id="IPR001915">
    <property type="entry name" value="Peptidase_M48"/>
</dbReference>
<keyword evidence="9" id="KW-0732">Signal</keyword>
<evidence type="ECO:0000256" key="5">
    <source>
        <dbReference type="ARBA" id="ARBA00022833"/>
    </source>
</evidence>
<dbReference type="Pfam" id="PF13432">
    <property type="entry name" value="TPR_16"/>
    <property type="match status" value="2"/>
</dbReference>
<feature type="coiled-coil region" evidence="8">
    <location>
        <begin position="270"/>
        <end position="307"/>
    </location>
</feature>
<dbReference type="PANTHER" id="PTHR22726:SF1">
    <property type="entry name" value="METALLOENDOPEPTIDASE OMA1, MITOCHONDRIAL"/>
    <property type="match status" value="1"/>
</dbReference>
<comment type="caution">
    <text evidence="11">The sequence shown here is derived from an EMBL/GenBank/DDBJ whole genome shotgun (WGS) entry which is preliminary data.</text>
</comment>
<feature type="repeat" description="TPR" evidence="7">
    <location>
        <begin position="387"/>
        <end position="420"/>
    </location>
</feature>
<keyword evidence="8" id="KW-0175">Coiled coil</keyword>
<dbReference type="GO" id="GO:0004222">
    <property type="term" value="F:metalloendopeptidase activity"/>
    <property type="evidence" value="ECO:0007669"/>
    <property type="project" value="InterPro"/>
</dbReference>
<keyword evidence="4" id="KW-0378">Hydrolase</keyword>
<dbReference type="AlphaFoldDB" id="A0A2N5X558"/>
<dbReference type="PROSITE" id="PS51257">
    <property type="entry name" value="PROKAR_LIPOPROTEIN"/>
    <property type="match status" value="1"/>
</dbReference>